<comment type="caution">
    <text evidence="4">The sequence shown here is derived from an EMBL/GenBank/DDBJ whole genome shotgun (WGS) entry which is preliminary data.</text>
</comment>
<dbReference type="AlphaFoldDB" id="A0AAW2LIG4"/>
<dbReference type="GO" id="GO:0005789">
    <property type="term" value="C:endoplasmic reticulum membrane"/>
    <property type="evidence" value="ECO:0007669"/>
    <property type="project" value="UniProtKB-SubCell"/>
</dbReference>
<evidence type="ECO:0000259" key="3">
    <source>
        <dbReference type="Pfam" id="PF23065"/>
    </source>
</evidence>
<evidence type="ECO:0000256" key="1">
    <source>
        <dbReference type="ARBA" id="ARBA00004586"/>
    </source>
</evidence>
<evidence type="ECO:0000256" key="2">
    <source>
        <dbReference type="SAM" id="Phobius"/>
    </source>
</evidence>
<accession>A0AAW2LIG4</accession>
<dbReference type="EMBL" id="JACGWK010000013">
    <property type="protein sequence ID" value="KAL0318723.1"/>
    <property type="molecule type" value="Genomic_DNA"/>
</dbReference>
<feature type="domain" description="SMP" evidence="3">
    <location>
        <begin position="60"/>
        <end position="185"/>
    </location>
</feature>
<keyword evidence="2" id="KW-0812">Transmembrane</keyword>
<proteinExistence type="predicted"/>
<comment type="subcellular location">
    <subcellularLocation>
        <location evidence="1">Endoplasmic reticulum membrane</location>
    </subcellularLocation>
</comment>
<keyword evidence="2" id="KW-0472">Membrane</keyword>
<dbReference type="SUPFAM" id="SSF50729">
    <property type="entry name" value="PH domain-like"/>
    <property type="match status" value="1"/>
</dbReference>
<gene>
    <name evidence="4" type="ORF">Sangu_2028500</name>
</gene>
<dbReference type="PANTHER" id="PTHR13466:SF0">
    <property type="entry name" value="SMP-LTD DOMAIN-CONTAINING PROTEIN"/>
    <property type="match status" value="1"/>
</dbReference>
<keyword evidence="2" id="KW-1133">Transmembrane helix</keyword>
<dbReference type="InterPro" id="IPR057080">
    <property type="entry name" value="PH_SMPa"/>
</dbReference>
<dbReference type="PANTHER" id="PTHR13466">
    <property type="entry name" value="TEX2 PROTEIN-RELATED"/>
    <property type="match status" value="1"/>
</dbReference>
<dbReference type="Pfam" id="PF23065">
    <property type="entry name" value="PH_SMPa"/>
    <property type="match status" value="1"/>
</dbReference>
<sequence>MALLLLSAFITGALTIVIMEAVGLWILIRRLTRKVEREEIKSKAATSFSSPGDLNPSLYEKQGALWVLEPDKVPKSGLEDKVPTEQRRRKEILEVTPVRKYARIRDHYLILLESDGSCVQILLNGCTIVTVSGTSLASKKWAKRYPIKVESKDSAIYKGCKIMYLYLETSWEKESWCKALRLASCDDEEKMRGFPS</sequence>
<protein>
    <recommendedName>
        <fullName evidence="3">SMP domain-containing protein</fullName>
    </recommendedName>
</protein>
<reference evidence="4" key="1">
    <citation type="submission" date="2020-06" db="EMBL/GenBank/DDBJ databases">
        <authorList>
            <person name="Li T."/>
            <person name="Hu X."/>
            <person name="Zhang T."/>
            <person name="Song X."/>
            <person name="Zhang H."/>
            <person name="Dai N."/>
            <person name="Sheng W."/>
            <person name="Hou X."/>
            <person name="Wei L."/>
        </authorList>
    </citation>
    <scope>NUCLEOTIDE SEQUENCE</scope>
    <source>
        <strain evidence="4">G01</strain>
        <tissue evidence="4">Leaf</tissue>
    </source>
</reference>
<feature type="transmembrane region" description="Helical" evidence="2">
    <location>
        <begin position="6"/>
        <end position="28"/>
    </location>
</feature>
<dbReference type="GO" id="GO:0008289">
    <property type="term" value="F:lipid binding"/>
    <property type="evidence" value="ECO:0007669"/>
    <property type="project" value="TreeGrafter"/>
</dbReference>
<reference evidence="4" key="2">
    <citation type="journal article" date="2024" name="Plant">
        <title>Genomic evolution and insights into agronomic trait innovations of Sesamum species.</title>
        <authorList>
            <person name="Miao H."/>
            <person name="Wang L."/>
            <person name="Qu L."/>
            <person name="Liu H."/>
            <person name="Sun Y."/>
            <person name="Le M."/>
            <person name="Wang Q."/>
            <person name="Wei S."/>
            <person name="Zheng Y."/>
            <person name="Lin W."/>
            <person name="Duan Y."/>
            <person name="Cao H."/>
            <person name="Xiong S."/>
            <person name="Wang X."/>
            <person name="Wei L."/>
            <person name="Li C."/>
            <person name="Ma Q."/>
            <person name="Ju M."/>
            <person name="Zhao R."/>
            <person name="Li G."/>
            <person name="Mu C."/>
            <person name="Tian Q."/>
            <person name="Mei H."/>
            <person name="Zhang T."/>
            <person name="Gao T."/>
            <person name="Zhang H."/>
        </authorList>
    </citation>
    <scope>NUCLEOTIDE SEQUENCE</scope>
    <source>
        <strain evidence="4">G01</strain>
    </source>
</reference>
<organism evidence="4">
    <name type="scientific">Sesamum angustifolium</name>
    <dbReference type="NCBI Taxonomy" id="2727405"/>
    <lineage>
        <taxon>Eukaryota</taxon>
        <taxon>Viridiplantae</taxon>
        <taxon>Streptophyta</taxon>
        <taxon>Embryophyta</taxon>
        <taxon>Tracheophyta</taxon>
        <taxon>Spermatophyta</taxon>
        <taxon>Magnoliopsida</taxon>
        <taxon>eudicotyledons</taxon>
        <taxon>Gunneridae</taxon>
        <taxon>Pentapetalae</taxon>
        <taxon>asterids</taxon>
        <taxon>lamiids</taxon>
        <taxon>Lamiales</taxon>
        <taxon>Pedaliaceae</taxon>
        <taxon>Sesamum</taxon>
    </lineage>
</organism>
<evidence type="ECO:0000313" key="4">
    <source>
        <dbReference type="EMBL" id="KAL0318723.1"/>
    </source>
</evidence>
<name>A0AAW2LIG4_9LAMI</name>